<keyword evidence="2" id="KW-1185">Reference proteome</keyword>
<protein>
    <submittedName>
        <fullName evidence="1">Uncharacterized protein</fullName>
    </submittedName>
</protein>
<evidence type="ECO:0000313" key="2">
    <source>
        <dbReference type="Proteomes" id="UP001500037"/>
    </source>
</evidence>
<sequence>MSEATPNAKGPAKMQMSPEQLASLGLTATHEPTAPVADPMVPITVRALPVNRANLSNGRSFEESDTGVVLQWQLPEALAAGYDSPESGHAAFPLVPNRWLVVRSHGPVNARRAAGWVVHSDYLDHDGPHGAHGTAQSFALNDGLSSLAATEWSLDRRVGSWVEMSEPAEGVFLTSVGPGLPTFAAYQPYNETVFTVHDSLVYPNGDPALADRSVGYQVVGWYSDGDADIPKDAAGTPGLLLADLAEPADLLNAIGWRQSDASQTPRTLYSGTALGVAW</sequence>
<reference evidence="1 2" key="1">
    <citation type="journal article" date="2019" name="Int. J. Syst. Evol. Microbiol.">
        <title>The Global Catalogue of Microorganisms (GCM) 10K type strain sequencing project: providing services to taxonomists for standard genome sequencing and annotation.</title>
        <authorList>
            <consortium name="The Broad Institute Genomics Platform"/>
            <consortium name="The Broad Institute Genome Sequencing Center for Infectious Disease"/>
            <person name="Wu L."/>
            <person name="Ma J."/>
        </authorList>
    </citation>
    <scope>NUCLEOTIDE SEQUENCE [LARGE SCALE GENOMIC DNA]</scope>
    <source>
        <strain evidence="1 2">JCM 13004</strain>
    </source>
</reference>
<dbReference type="EMBL" id="BAAALF010000136">
    <property type="protein sequence ID" value="GAA1259775.1"/>
    <property type="molecule type" value="Genomic_DNA"/>
</dbReference>
<evidence type="ECO:0000313" key="1">
    <source>
        <dbReference type="EMBL" id="GAA1259775.1"/>
    </source>
</evidence>
<gene>
    <name evidence="1" type="ORF">GCM10009665_57260</name>
</gene>
<dbReference type="Proteomes" id="UP001500037">
    <property type="component" value="Unassembled WGS sequence"/>
</dbReference>
<dbReference type="RefSeq" id="WP_344444928.1">
    <property type="nucleotide sequence ID" value="NZ_BAAALF010000136.1"/>
</dbReference>
<organism evidence="1 2">
    <name type="scientific">Kitasatospora nipponensis</name>
    <dbReference type="NCBI Taxonomy" id="258049"/>
    <lineage>
        <taxon>Bacteria</taxon>
        <taxon>Bacillati</taxon>
        <taxon>Actinomycetota</taxon>
        <taxon>Actinomycetes</taxon>
        <taxon>Kitasatosporales</taxon>
        <taxon>Streptomycetaceae</taxon>
        <taxon>Kitasatospora</taxon>
    </lineage>
</organism>
<accession>A0ABN1WQU1</accession>
<name>A0ABN1WQU1_9ACTN</name>
<proteinExistence type="predicted"/>
<comment type="caution">
    <text evidence="1">The sequence shown here is derived from an EMBL/GenBank/DDBJ whole genome shotgun (WGS) entry which is preliminary data.</text>
</comment>